<evidence type="ECO:0000256" key="2">
    <source>
        <dbReference type="SAM" id="Phobius"/>
    </source>
</evidence>
<sequence>MRDDIYASHIPLIMVLFVEWMPPPPVLVWISNPADCCRPRLFWVMLGWGRRGEGDHQMEPCSLPTLPGRHGAMRETLPHGEAGRETPGSPPSRDGPCPCERARAHRGRAVTERRGNVPRKTSKQPERRPNGRRDAPKRPEMSRMVKSGFFSACQLLLFLSVLLSAPGIADQARTPGRHRNKGGKWRTACEWTASEAGCALTPSEGFMYSRSLLAFSAIPRKRCFQPGSGTFTRPWLEIMPGWVDFPGGRTLLGVGGRRGCREGVNRTKPGDNGVNLKEVIASSSGAPLSHRQALHGNEEEGGDHRAPELIKTGEREPPRRPSSHPPTLCGDLRETTWEGSDAGGSSSEAGSTLGHVDLRRGA</sequence>
<evidence type="ECO:0000313" key="4">
    <source>
        <dbReference type="Proteomes" id="UP001221898"/>
    </source>
</evidence>
<feature type="compositionally biased region" description="Basic and acidic residues" evidence="1">
    <location>
        <begin position="123"/>
        <end position="142"/>
    </location>
</feature>
<accession>A0AAD7SGV1</accession>
<comment type="caution">
    <text evidence="3">The sequence shown here is derived from an EMBL/GenBank/DDBJ whole genome shotgun (WGS) entry which is preliminary data.</text>
</comment>
<reference evidence="3" key="1">
    <citation type="journal article" date="2023" name="Science">
        <title>Genome structures resolve the early diversification of teleost fishes.</title>
        <authorList>
            <person name="Parey E."/>
            <person name="Louis A."/>
            <person name="Montfort J."/>
            <person name="Bouchez O."/>
            <person name="Roques C."/>
            <person name="Iampietro C."/>
            <person name="Lluch J."/>
            <person name="Castinel A."/>
            <person name="Donnadieu C."/>
            <person name="Desvignes T."/>
            <person name="Floi Bucao C."/>
            <person name="Jouanno E."/>
            <person name="Wen M."/>
            <person name="Mejri S."/>
            <person name="Dirks R."/>
            <person name="Jansen H."/>
            <person name="Henkel C."/>
            <person name="Chen W.J."/>
            <person name="Zahm M."/>
            <person name="Cabau C."/>
            <person name="Klopp C."/>
            <person name="Thompson A.W."/>
            <person name="Robinson-Rechavi M."/>
            <person name="Braasch I."/>
            <person name="Lecointre G."/>
            <person name="Bobe J."/>
            <person name="Postlethwait J.H."/>
            <person name="Berthelot C."/>
            <person name="Roest Crollius H."/>
            <person name="Guiguen Y."/>
        </authorList>
    </citation>
    <scope>NUCLEOTIDE SEQUENCE</scope>
    <source>
        <strain evidence="3">NC1722</strain>
    </source>
</reference>
<keyword evidence="2" id="KW-1133">Transmembrane helix</keyword>
<name>A0AAD7SGV1_9TELE</name>
<keyword evidence="4" id="KW-1185">Reference proteome</keyword>
<proteinExistence type="predicted"/>
<keyword evidence="2" id="KW-0472">Membrane</keyword>
<feature type="transmembrane region" description="Helical" evidence="2">
    <location>
        <begin position="147"/>
        <end position="169"/>
    </location>
</feature>
<evidence type="ECO:0000256" key="1">
    <source>
        <dbReference type="SAM" id="MobiDB-lite"/>
    </source>
</evidence>
<protein>
    <submittedName>
        <fullName evidence="3">Uncharacterized protein</fullName>
    </submittedName>
</protein>
<dbReference type="AlphaFoldDB" id="A0AAD7SGV1"/>
<gene>
    <name evidence="3" type="ORF">AAFF_G00371740</name>
</gene>
<feature type="compositionally biased region" description="Low complexity" evidence="1">
    <location>
        <begin position="338"/>
        <end position="351"/>
    </location>
</feature>
<keyword evidence="2" id="KW-0812">Transmembrane</keyword>
<dbReference type="Proteomes" id="UP001221898">
    <property type="component" value="Unassembled WGS sequence"/>
</dbReference>
<feature type="compositionally biased region" description="Basic and acidic residues" evidence="1">
    <location>
        <begin position="296"/>
        <end position="319"/>
    </location>
</feature>
<dbReference type="EMBL" id="JAINUG010000065">
    <property type="protein sequence ID" value="KAJ8402309.1"/>
    <property type="molecule type" value="Genomic_DNA"/>
</dbReference>
<organism evidence="3 4">
    <name type="scientific">Aldrovandia affinis</name>
    <dbReference type="NCBI Taxonomy" id="143900"/>
    <lineage>
        <taxon>Eukaryota</taxon>
        <taxon>Metazoa</taxon>
        <taxon>Chordata</taxon>
        <taxon>Craniata</taxon>
        <taxon>Vertebrata</taxon>
        <taxon>Euteleostomi</taxon>
        <taxon>Actinopterygii</taxon>
        <taxon>Neopterygii</taxon>
        <taxon>Teleostei</taxon>
        <taxon>Notacanthiformes</taxon>
        <taxon>Halosauridae</taxon>
        <taxon>Aldrovandia</taxon>
    </lineage>
</organism>
<feature type="compositionally biased region" description="Basic and acidic residues" evidence="1">
    <location>
        <begin position="72"/>
        <end position="84"/>
    </location>
</feature>
<feature type="region of interest" description="Disordered" evidence="1">
    <location>
        <begin position="283"/>
        <end position="362"/>
    </location>
</feature>
<feature type="region of interest" description="Disordered" evidence="1">
    <location>
        <begin position="53"/>
        <end position="142"/>
    </location>
</feature>
<evidence type="ECO:0000313" key="3">
    <source>
        <dbReference type="EMBL" id="KAJ8402309.1"/>
    </source>
</evidence>